<dbReference type="SUPFAM" id="SSF116878">
    <property type="entry name" value="TrmE connector domain"/>
    <property type="match status" value="1"/>
</dbReference>
<dbReference type="AlphaFoldDB" id="A0A8K1G0V8"/>
<dbReference type="NCBIfam" id="TIGR00231">
    <property type="entry name" value="small_GTP"/>
    <property type="match status" value="1"/>
</dbReference>
<dbReference type="Pfam" id="PF12631">
    <property type="entry name" value="MnmE_helical"/>
    <property type="match status" value="1"/>
</dbReference>
<dbReference type="GO" id="GO:0002098">
    <property type="term" value="P:tRNA wobble uridine modification"/>
    <property type="evidence" value="ECO:0007669"/>
    <property type="project" value="TreeGrafter"/>
</dbReference>
<dbReference type="GO" id="GO:0030488">
    <property type="term" value="P:tRNA methylation"/>
    <property type="evidence" value="ECO:0007669"/>
    <property type="project" value="TreeGrafter"/>
</dbReference>
<dbReference type="InterPro" id="IPR031168">
    <property type="entry name" value="G_TrmE"/>
</dbReference>
<gene>
    <name evidence="2" type="ORF">HGM15179_017420</name>
</gene>
<evidence type="ECO:0000313" key="3">
    <source>
        <dbReference type="Proteomes" id="UP000796761"/>
    </source>
</evidence>
<protein>
    <recommendedName>
        <fullName evidence="1">TrmE-type G domain-containing protein</fullName>
    </recommendedName>
</protein>
<organism evidence="2 3">
    <name type="scientific">Zosterops borbonicus</name>
    <dbReference type="NCBI Taxonomy" id="364589"/>
    <lineage>
        <taxon>Eukaryota</taxon>
        <taxon>Metazoa</taxon>
        <taxon>Chordata</taxon>
        <taxon>Craniata</taxon>
        <taxon>Vertebrata</taxon>
        <taxon>Euteleostomi</taxon>
        <taxon>Archelosauria</taxon>
        <taxon>Archosauria</taxon>
        <taxon>Dinosauria</taxon>
        <taxon>Saurischia</taxon>
        <taxon>Theropoda</taxon>
        <taxon>Coelurosauria</taxon>
        <taxon>Aves</taxon>
        <taxon>Neognathae</taxon>
        <taxon>Neoaves</taxon>
        <taxon>Telluraves</taxon>
        <taxon>Australaves</taxon>
        <taxon>Passeriformes</taxon>
        <taxon>Sylvioidea</taxon>
        <taxon>Zosteropidae</taxon>
        <taxon>Zosterops</taxon>
    </lineage>
</organism>
<name>A0A8K1G0V8_9PASS</name>
<dbReference type="PANTHER" id="PTHR42714">
    <property type="entry name" value="TRNA MODIFICATION GTPASE GTPBP3"/>
    <property type="match status" value="1"/>
</dbReference>
<dbReference type="Proteomes" id="UP000796761">
    <property type="component" value="Unassembled WGS sequence"/>
</dbReference>
<dbReference type="PANTHER" id="PTHR42714:SF2">
    <property type="entry name" value="TRNA MODIFICATION GTPASE GTPBP3, MITOCHONDRIAL"/>
    <property type="match status" value="1"/>
</dbReference>
<proteinExistence type="predicted"/>
<comment type="caution">
    <text evidence="2">The sequence shown here is derived from an EMBL/GenBank/DDBJ whole genome shotgun (WGS) entry which is preliminary data.</text>
</comment>
<dbReference type="InterPro" id="IPR006073">
    <property type="entry name" value="GTP-bd"/>
</dbReference>
<dbReference type="InterPro" id="IPR005225">
    <property type="entry name" value="Small_GTP-bd"/>
</dbReference>
<dbReference type="GO" id="GO:0005525">
    <property type="term" value="F:GTP binding"/>
    <property type="evidence" value="ECO:0007669"/>
    <property type="project" value="InterPro"/>
</dbReference>
<reference evidence="2" key="1">
    <citation type="submission" date="2019-04" db="EMBL/GenBank/DDBJ databases">
        <title>Genome assembly of Zosterops borbonicus 15179.</title>
        <authorList>
            <person name="Leroy T."/>
            <person name="Anselmetti Y."/>
            <person name="Tilak M.-K."/>
            <person name="Nabholz B."/>
        </authorList>
    </citation>
    <scope>NUCLEOTIDE SEQUENCE</scope>
    <source>
        <strain evidence="2">HGM_15179</strain>
        <tissue evidence="2">Muscle</tissue>
    </source>
</reference>
<keyword evidence="3" id="KW-1185">Reference proteome</keyword>
<dbReference type="Pfam" id="PF01926">
    <property type="entry name" value="MMR_HSR1"/>
    <property type="match status" value="1"/>
</dbReference>
<dbReference type="InterPro" id="IPR027417">
    <property type="entry name" value="P-loop_NTPase"/>
</dbReference>
<dbReference type="SUPFAM" id="SSF52540">
    <property type="entry name" value="P-loop containing nucleoside triphosphate hydrolases"/>
    <property type="match status" value="1"/>
</dbReference>
<evidence type="ECO:0000259" key="1">
    <source>
        <dbReference type="PROSITE" id="PS51709"/>
    </source>
</evidence>
<dbReference type="Gene3D" id="1.20.120.430">
    <property type="entry name" value="tRNA modification GTPase MnmE domain 2"/>
    <property type="match status" value="1"/>
</dbReference>
<dbReference type="InterPro" id="IPR027368">
    <property type="entry name" value="MnmE_dom2"/>
</dbReference>
<dbReference type="CDD" id="cd04164">
    <property type="entry name" value="trmE"/>
    <property type="match status" value="1"/>
</dbReference>
<accession>A0A8K1G0V8</accession>
<evidence type="ECO:0000313" key="2">
    <source>
        <dbReference type="EMBL" id="TRZ09690.1"/>
    </source>
</evidence>
<dbReference type="OrthoDB" id="188276at2759"/>
<dbReference type="EMBL" id="SWJQ01001014">
    <property type="protein sequence ID" value="TRZ09690.1"/>
    <property type="molecule type" value="Genomic_DNA"/>
</dbReference>
<feature type="domain" description="TrmE-type G" evidence="1">
    <location>
        <begin position="70"/>
        <end position="227"/>
    </location>
</feature>
<dbReference type="GO" id="GO:0005739">
    <property type="term" value="C:mitochondrion"/>
    <property type="evidence" value="ECO:0007669"/>
    <property type="project" value="TreeGrafter"/>
</dbReference>
<dbReference type="PROSITE" id="PS51709">
    <property type="entry name" value="G_TRME"/>
    <property type="match status" value="1"/>
</dbReference>
<dbReference type="Gene3D" id="3.40.50.300">
    <property type="entry name" value="P-loop containing nucleotide triphosphate hydrolases"/>
    <property type="match status" value="1"/>
</dbReference>
<dbReference type="InterPro" id="IPR025867">
    <property type="entry name" value="MnmE_helical"/>
</dbReference>
<sequence>MEGDLGRLCQRWSHDLTQALAHLEAFIDFGEDEEVEEEILGQVAVTVRALERDIRAHLRDGRRGELLRGGVRAVIAGPPNVGKSSLLNLLCRRPAAIVSPVAGTTRDVLEVALDIGGYPLVLSDTAGLRHATDPVEREGVTRARARLSQADLVLAVLDVTSVSPTPVALEGGSPPPGVPCVLVLNKADLLGGSPSVPCAQGPPVTLLSCRTGQGLPELLEVLTQQLAQLCGDPLSGSPSLTQGRHSRHLGACAAALARFGHRGDSGDTSGDIGDLAVAAEQLRVARRELGRITGQVGAEEVLDIIFRDFCVGK</sequence>